<dbReference type="InParanoid" id="A0A7J7DWP5"/>
<dbReference type="PROSITE" id="PS50053">
    <property type="entry name" value="UBIQUITIN_2"/>
    <property type="match status" value="1"/>
</dbReference>
<feature type="domain" description="Ubiquitin-like" evidence="2">
    <location>
        <begin position="40"/>
        <end position="108"/>
    </location>
</feature>
<dbReference type="PANTHER" id="PTHR12329">
    <property type="entry name" value="BCL2-ASSOCIATED ATHANOGENE"/>
    <property type="match status" value="1"/>
</dbReference>
<dbReference type="SMART" id="SM00213">
    <property type="entry name" value="UBQ"/>
    <property type="match status" value="1"/>
</dbReference>
<evidence type="ECO:0000313" key="4">
    <source>
        <dbReference type="Proteomes" id="UP000593562"/>
    </source>
</evidence>
<dbReference type="GO" id="GO:0050821">
    <property type="term" value="P:protein stabilization"/>
    <property type="evidence" value="ECO:0007669"/>
    <property type="project" value="TreeGrafter"/>
</dbReference>
<dbReference type="GO" id="GO:0000774">
    <property type="term" value="F:adenyl-nucleotide exchange factor activity"/>
    <property type="evidence" value="ECO:0007669"/>
    <property type="project" value="TreeGrafter"/>
</dbReference>
<dbReference type="InterPro" id="IPR036533">
    <property type="entry name" value="BAG_dom_sf"/>
</dbReference>
<dbReference type="GO" id="GO:0051087">
    <property type="term" value="F:protein-folding chaperone binding"/>
    <property type="evidence" value="ECO:0007669"/>
    <property type="project" value="InterPro"/>
</dbReference>
<dbReference type="Gene3D" id="1.20.58.120">
    <property type="entry name" value="BAG domain"/>
    <property type="match status" value="1"/>
</dbReference>
<dbReference type="AlphaFoldDB" id="A0A7J7DWP5"/>
<dbReference type="SUPFAM" id="SSF54236">
    <property type="entry name" value="Ubiquitin-like"/>
    <property type="match status" value="1"/>
</dbReference>
<sequence length="251" mass="28121">MNEEELEWEVRPGGMLVQRRDDDSHHQHQNGGDGAVVPPIKINVSHGPAQYELSVPDHSTFGHVKKVLEKITGLQPRKQKLFFRGQEKDDSEHLHEAGVKDKAKILLMEEPASKEKKVEEVKQNVDISEASKEKKAEGMKQDVDISQARREQNADMSKAFEAVAGVREEVDKISERVAALEVVVNGGTKVRRVQKFQDTLDDLKVRNSYPVGNTTSVTTQWETFDSGVGSLNPPPPMPSSTTISQDWEQFD</sequence>
<reference evidence="3 4" key="1">
    <citation type="journal article" date="2020" name="Nat. Commun.">
        <title>Genome of Tripterygium wilfordii and identification of cytochrome P450 involved in triptolide biosynthesis.</title>
        <authorList>
            <person name="Tu L."/>
            <person name="Su P."/>
            <person name="Zhang Z."/>
            <person name="Gao L."/>
            <person name="Wang J."/>
            <person name="Hu T."/>
            <person name="Zhou J."/>
            <person name="Zhang Y."/>
            <person name="Zhao Y."/>
            <person name="Liu Y."/>
            <person name="Song Y."/>
            <person name="Tong Y."/>
            <person name="Lu Y."/>
            <person name="Yang J."/>
            <person name="Xu C."/>
            <person name="Jia M."/>
            <person name="Peters R.J."/>
            <person name="Huang L."/>
            <person name="Gao W."/>
        </authorList>
    </citation>
    <scope>NUCLEOTIDE SEQUENCE [LARGE SCALE GENOMIC DNA]</scope>
    <source>
        <strain evidence="4">cv. XIE 37</strain>
        <tissue evidence="3">Leaf</tissue>
    </source>
</reference>
<feature type="compositionally biased region" description="Basic and acidic residues" evidence="1">
    <location>
        <begin position="115"/>
        <end position="153"/>
    </location>
</feature>
<dbReference type="Gene3D" id="3.10.20.90">
    <property type="entry name" value="Phosphatidylinositol 3-kinase Catalytic Subunit, Chain A, domain 1"/>
    <property type="match status" value="1"/>
</dbReference>
<dbReference type="PANTHER" id="PTHR12329:SF40">
    <property type="entry name" value="BAG FAMILY MOLECULAR CHAPERONE REGULATOR 4"/>
    <property type="match status" value="1"/>
</dbReference>
<dbReference type="Pfam" id="PF00240">
    <property type="entry name" value="ubiquitin"/>
    <property type="match status" value="1"/>
</dbReference>
<comment type="caution">
    <text evidence="3">The sequence shown here is derived from an EMBL/GenBank/DDBJ whole genome shotgun (WGS) entry which is preliminary data.</text>
</comment>
<proteinExistence type="predicted"/>
<keyword evidence="4" id="KW-1185">Reference proteome</keyword>
<evidence type="ECO:0000256" key="1">
    <source>
        <dbReference type="SAM" id="MobiDB-lite"/>
    </source>
</evidence>
<name>A0A7J7DWP5_TRIWF</name>
<dbReference type="InterPro" id="IPR000626">
    <property type="entry name" value="Ubiquitin-like_dom"/>
</dbReference>
<dbReference type="Proteomes" id="UP000593562">
    <property type="component" value="Unassembled WGS sequence"/>
</dbReference>
<feature type="region of interest" description="Disordered" evidence="1">
    <location>
        <begin position="115"/>
        <end position="154"/>
    </location>
</feature>
<dbReference type="InterPro" id="IPR039773">
    <property type="entry name" value="BAG_chaperone_regulator"/>
</dbReference>
<gene>
    <name evidence="3" type="ORF">HS088_TW03G01138</name>
</gene>
<dbReference type="InterPro" id="IPR029071">
    <property type="entry name" value="Ubiquitin-like_domsf"/>
</dbReference>
<protein>
    <recommendedName>
        <fullName evidence="2">Ubiquitin-like domain-containing protein</fullName>
    </recommendedName>
</protein>
<dbReference type="GO" id="GO:0005737">
    <property type="term" value="C:cytoplasm"/>
    <property type="evidence" value="ECO:0007669"/>
    <property type="project" value="TreeGrafter"/>
</dbReference>
<accession>A0A7J7DWP5</accession>
<organism evidence="3 4">
    <name type="scientific">Tripterygium wilfordii</name>
    <name type="common">Thunder God vine</name>
    <dbReference type="NCBI Taxonomy" id="458696"/>
    <lineage>
        <taxon>Eukaryota</taxon>
        <taxon>Viridiplantae</taxon>
        <taxon>Streptophyta</taxon>
        <taxon>Embryophyta</taxon>
        <taxon>Tracheophyta</taxon>
        <taxon>Spermatophyta</taxon>
        <taxon>Magnoliopsida</taxon>
        <taxon>eudicotyledons</taxon>
        <taxon>Gunneridae</taxon>
        <taxon>Pentapetalae</taxon>
        <taxon>rosids</taxon>
        <taxon>fabids</taxon>
        <taxon>Celastrales</taxon>
        <taxon>Celastraceae</taxon>
        <taxon>Tripterygium</taxon>
    </lineage>
</organism>
<evidence type="ECO:0000313" key="3">
    <source>
        <dbReference type="EMBL" id="KAF5750798.1"/>
    </source>
</evidence>
<feature type="region of interest" description="Disordered" evidence="1">
    <location>
        <begin position="1"/>
        <end position="38"/>
    </location>
</feature>
<feature type="region of interest" description="Disordered" evidence="1">
    <location>
        <begin position="224"/>
        <end position="251"/>
    </location>
</feature>
<evidence type="ECO:0000259" key="2">
    <source>
        <dbReference type="PROSITE" id="PS50053"/>
    </source>
</evidence>
<feature type="compositionally biased region" description="Polar residues" evidence="1">
    <location>
        <begin position="239"/>
        <end position="251"/>
    </location>
</feature>
<dbReference type="EMBL" id="JAAARO010000003">
    <property type="protein sequence ID" value="KAF5750798.1"/>
    <property type="molecule type" value="Genomic_DNA"/>
</dbReference>